<comment type="caution">
    <text evidence="1">The sequence shown here is derived from an EMBL/GenBank/DDBJ whole genome shotgun (WGS) entry which is preliminary data.</text>
</comment>
<feature type="non-terminal residue" evidence="1">
    <location>
        <position position="78"/>
    </location>
</feature>
<evidence type="ECO:0000313" key="2">
    <source>
        <dbReference type="Proteomes" id="UP000037035"/>
    </source>
</evidence>
<gene>
    <name evidence="1" type="ORF">VP01_7961g1</name>
</gene>
<evidence type="ECO:0000313" key="1">
    <source>
        <dbReference type="EMBL" id="KNZ45632.1"/>
    </source>
</evidence>
<feature type="non-terminal residue" evidence="1">
    <location>
        <position position="1"/>
    </location>
</feature>
<sequence>HLSLLRRNMESSLRVKWFENPDKIVGIKLEQSSSQIQLSQHLLIDQVISKHTQEFRIPHINTHTPLLNSDQVTSYDPP</sequence>
<organism evidence="1 2">
    <name type="scientific">Puccinia sorghi</name>
    <dbReference type="NCBI Taxonomy" id="27349"/>
    <lineage>
        <taxon>Eukaryota</taxon>
        <taxon>Fungi</taxon>
        <taxon>Dikarya</taxon>
        <taxon>Basidiomycota</taxon>
        <taxon>Pucciniomycotina</taxon>
        <taxon>Pucciniomycetes</taxon>
        <taxon>Pucciniales</taxon>
        <taxon>Pucciniaceae</taxon>
        <taxon>Puccinia</taxon>
    </lineage>
</organism>
<proteinExistence type="predicted"/>
<dbReference type="EMBL" id="LAVV01013451">
    <property type="protein sequence ID" value="KNZ45632.1"/>
    <property type="molecule type" value="Genomic_DNA"/>
</dbReference>
<keyword evidence="2" id="KW-1185">Reference proteome</keyword>
<reference evidence="1 2" key="1">
    <citation type="submission" date="2015-08" db="EMBL/GenBank/DDBJ databases">
        <title>Next Generation Sequencing and Analysis of the Genome of Puccinia sorghi L Schw, the Causal Agent of Maize Common Rust.</title>
        <authorList>
            <person name="Rochi L."/>
            <person name="Burguener G."/>
            <person name="Darino M."/>
            <person name="Turjanski A."/>
            <person name="Kreff E."/>
            <person name="Dieguez M.J."/>
            <person name="Sacco F."/>
        </authorList>
    </citation>
    <scope>NUCLEOTIDE SEQUENCE [LARGE SCALE GENOMIC DNA]</scope>
    <source>
        <strain evidence="1 2">RO10H11247</strain>
    </source>
</reference>
<accession>A0A0L6UBJ2</accession>
<dbReference type="VEuPathDB" id="FungiDB:VP01_7961g1"/>
<name>A0A0L6UBJ2_9BASI</name>
<dbReference type="AlphaFoldDB" id="A0A0L6UBJ2"/>
<dbReference type="Proteomes" id="UP000037035">
    <property type="component" value="Unassembled WGS sequence"/>
</dbReference>
<protein>
    <submittedName>
        <fullName evidence="1">Uncharacterized protein</fullName>
    </submittedName>
</protein>